<protein>
    <submittedName>
        <fullName evidence="1">Uncharacterized protein</fullName>
    </submittedName>
</protein>
<evidence type="ECO:0000313" key="1">
    <source>
        <dbReference type="EMBL" id="GIO42530.1"/>
    </source>
</evidence>
<organism evidence="1 2">
    <name type="scientific">Paenibacillus apis</name>
    <dbReference type="NCBI Taxonomy" id="1792174"/>
    <lineage>
        <taxon>Bacteria</taxon>
        <taxon>Bacillati</taxon>
        <taxon>Bacillota</taxon>
        <taxon>Bacilli</taxon>
        <taxon>Bacillales</taxon>
        <taxon>Paenibacillaceae</taxon>
        <taxon>Paenibacillus</taxon>
    </lineage>
</organism>
<dbReference type="AlphaFoldDB" id="A0A919Y5C9"/>
<keyword evidence="2" id="KW-1185">Reference proteome</keyword>
<reference evidence="1" key="1">
    <citation type="submission" date="2021-03" db="EMBL/GenBank/DDBJ databases">
        <title>Antimicrobial resistance genes in bacteria isolated from Japanese honey, and their potential for conferring macrolide and lincosamide resistance in the American foulbrood pathogen Paenibacillus larvae.</title>
        <authorList>
            <person name="Okamoto M."/>
            <person name="Kumagai M."/>
            <person name="Kanamori H."/>
            <person name="Takamatsu D."/>
        </authorList>
    </citation>
    <scope>NUCLEOTIDE SEQUENCE</scope>
    <source>
        <strain evidence="1">J41TS4</strain>
    </source>
</reference>
<proteinExistence type="predicted"/>
<accession>A0A919Y5C9</accession>
<dbReference type="Proteomes" id="UP000678895">
    <property type="component" value="Unassembled WGS sequence"/>
</dbReference>
<dbReference type="EMBL" id="BORS01000007">
    <property type="protein sequence ID" value="GIO42530.1"/>
    <property type="molecule type" value="Genomic_DNA"/>
</dbReference>
<sequence length="73" mass="8319">MFRICEPELLREGVSKISKNEVVVQLTLKTLENFKYDTEEYGGNTLSEHAAINAEIVATIFNGIYDRILKDQV</sequence>
<gene>
    <name evidence="1" type="ORF">J41TS4_22880</name>
</gene>
<name>A0A919Y5C9_9BACL</name>
<evidence type="ECO:0000313" key="2">
    <source>
        <dbReference type="Proteomes" id="UP000678895"/>
    </source>
</evidence>
<comment type="caution">
    <text evidence="1">The sequence shown here is derived from an EMBL/GenBank/DDBJ whole genome shotgun (WGS) entry which is preliminary data.</text>
</comment>